<name>A0A0T5P458_9RHOB</name>
<dbReference type="GO" id="GO:0000976">
    <property type="term" value="F:transcription cis-regulatory region binding"/>
    <property type="evidence" value="ECO:0007669"/>
    <property type="project" value="TreeGrafter"/>
</dbReference>
<dbReference type="PANTHER" id="PTHR30126:SF40">
    <property type="entry name" value="HTH-TYPE TRANSCRIPTIONAL REGULATOR GLTR"/>
    <property type="match status" value="1"/>
</dbReference>
<evidence type="ECO:0000256" key="3">
    <source>
        <dbReference type="ARBA" id="ARBA00023125"/>
    </source>
</evidence>
<keyword evidence="4" id="KW-0804">Transcription</keyword>
<dbReference type="Proteomes" id="UP000051401">
    <property type="component" value="Unassembled WGS sequence"/>
</dbReference>
<dbReference type="EMBL" id="LAXI01000018">
    <property type="protein sequence ID" value="KRS15916.1"/>
    <property type="molecule type" value="Genomic_DNA"/>
</dbReference>
<dbReference type="PATRIC" id="fig|540747.5.peg.2129"/>
<proteinExistence type="inferred from homology"/>
<evidence type="ECO:0000259" key="5">
    <source>
        <dbReference type="PROSITE" id="PS50931"/>
    </source>
</evidence>
<dbReference type="SUPFAM" id="SSF53850">
    <property type="entry name" value="Periplasmic binding protein-like II"/>
    <property type="match status" value="1"/>
</dbReference>
<evidence type="ECO:0000313" key="7">
    <source>
        <dbReference type="Proteomes" id="UP000051401"/>
    </source>
</evidence>
<dbReference type="Gene3D" id="3.40.190.10">
    <property type="entry name" value="Periplasmic binding protein-like II"/>
    <property type="match status" value="2"/>
</dbReference>
<dbReference type="Pfam" id="PF03466">
    <property type="entry name" value="LysR_substrate"/>
    <property type="match status" value="1"/>
</dbReference>
<protein>
    <submittedName>
        <fullName evidence="6">LysR family transcriptional regulator</fullName>
    </submittedName>
</protein>
<keyword evidence="2" id="KW-0805">Transcription regulation</keyword>
<sequence>MNHADKFVTNLDWNLLRTFVVIVEEGGITAAATRLLRRQPTVSVALGRLEAQIGSRLIERGGGAFRLTSAGRELYRECTEIYGSISRLADLTQSATKELTGHVEILLASHVVTPILDQTLVDFHRAYPEVSFEIRIETSRNVLRGVLEKTAPFGICLLNRRLAKLEYERIYREHFGFFCGPPHPLYGRRNLDISDLRGCAGVSFETDSMDDALRPVAIFRRDNDLDHNIVGRSTHLEEVRRLISCGLGIGPLPIHVVRQDLENGTLWRLPPYENPPAVDIYVVTNPASRLSRAEGKFLSALKAQIAAKTLADRTYDGLSPLGFSPKPVGPVQAQ</sequence>
<evidence type="ECO:0000256" key="2">
    <source>
        <dbReference type="ARBA" id="ARBA00023015"/>
    </source>
</evidence>
<keyword evidence="7" id="KW-1185">Reference proteome</keyword>
<dbReference type="InterPro" id="IPR000847">
    <property type="entry name" value="LysR_HTH_N"/>
</dbReference>
<dbReference type="PANTHER" id="PTHR30126">
    <property type="entry name" value="HTH-TYPE TRANSCRIPTIONAL REGULATOR"/>
    <property type="match status" value="1"/>
</dbReference>
<dbReference type="Gene3D" id="1.10.10.10">
    <property type="entry name" value="Winged helix-like DNA-binding domain superfamily/Winged helix DNA-binding domain"/>
    <property type="match status" value="1"/>
</dbReference>
<comment type="similarity">
    <text evidence="1">Belongs to the LysR transcriptional regulatory family.</text>
</comment>
<dbReference type="AlphaFoldDB" id="A0A0T5P458"/>
<evidence type="ECO:0000256" key="4">
    <source>
        <dbReference type="ARBA" id="ARBA00023163"/>
    </source>
</evidence>
<dbReference type="STRING" id="540747.SAMN04488031_114133"/>
<dbReference type="InterPro" id="IPR036388">
    <property type="entry name" value="WH-like_DNA-bd_sf"/>
</dbReference>
<comment type="caution">
    <text evidence="6">The sequence shown here is derived from an EMBL/GenBank/DDBJ whole genome shotgun (WGS) entry which is preliminary data.</text>
</comment>
<reference evidence="6 7" key="1">
    <citation type="submission" date="2015-04" db="EMBL/GenBank/DDBJ databases">
        <title>The draft genome sequence of Roseovarius indicus B108T.</title>
        <authorList>
            <person name="Li G."/>
            <person name="Lai Q."/>
            <person name="Shao Z."/>
            <person name="Yan P."/>
        </authorList>
    </citation>
    <scope>NUCLEOTIDE SEQUENCE [LARGE SCALE GENOMIC DNA]</scope>
    <source>
        <strain evidence="6 7">B108</strain>
    </source>
</reference>
<dbReference type="GO" id="GO:0003700">
    <property type="term" value="F:DNA-binding transcription factor activity"/>
    <property type="evidence" value="ECO:0007669"/>
    <property type="project" value="InterPro"/>
</dbReference>
<gene>
    <name evidence="6" type="ORF">XM52_21775</name>
</gene>
<evidence type="ECO:0000256" key="1">
    <source>
        <dbReference type="ARBA" id="ARBA00009437"/>
    </source>
</evidence>
<dbReference type="InterPro" id="IPR005119">
    <property type="entry name" value="LysR_subst-bd"/>
</dbReference>
<dbReference type="Pfam" id="PF00126">
    <property type="entry name" value="HTH_1"/>
    <property type="match status" value="1"/>
</dbReference>
<dbReference type="OrthoDB" id="7506954at2"/>
<dbReference type="CDD" id="cd05466">
    <property type="entry name" value="PBP2_LTTR_substrate"/>
    <property type="match status" value="1"/>
</dbReference>
<feature type="domain" description="HTH lysR-type" evidence="5">
    <location>
        <begin position="11"/>
        <end position="68"/>
    </location>
</feature>
<organism evidence="6 7">
    <name type="scientific">Roseovarius indicus</name>
    <dbReference type="NCBI Taxonomy" id="540747"/>
    <lineage>
        <taxon>Bacteria</taxon>
        <taxon>Pseudomonadati</taxon>
        <taxon>Pseudomonadota</taxon>
        <taxon>Alphaproteobacteria</taxon>
        <taxon>Rhodobacterales</taxon>
        <taxon>Roseobacteraceae</taxon>
        <taxon>Roseovarius</taxon>
    </lineage>
</organism>
<dbReference type="InterPro" id="IPR036390">
    <property type="entry name" value="WH_DNA-bd_sf"/>
</dbReference>
<keyword evidence="3" id="KW-0238">DNA-binding</keyword>
<accession>A0A0T5P458</accession>
<evidence type="ECO:0000313" key="6">
    <source>
        <dbReference type="EMBL" id="KRS15916.1"/>
    </source>
</evidence>
<dbReference type="PROSITE" id="PS50931">
    <property type="entry name" value="HTH_LYSR"/>
    <property type="match status" value="1"/>
</dbReference>
<dbReference type="SUPFAM" id="SSF46785">
    <property type="entry name" value="Winged helix' DNA-binding domain"/>
    <property type="match status" value="1"/>
</dbReference>